<dbReference type="Proteomes" id="UP000636891">
    <property type="component" value="Unassembled WGS sequence"/>
</dbReference>
<dbReference type="EMBL" id="JACOOK010000003">
    <property type="protein sequence ID" value="MBC5616931.1"/>
    <property type="molecule type" value="Genomic_DNA"/>
</dbReference>
<dbReference type="CDD" id="cd01167">
    <property type="entry name" value="bac_FRK"/>
    <property type="match status" value="1"/>
</dbReference>
<evidence type="ECO:0000259" key="4">
    <source>
        <dbReference type="Pfam" id="PF00294"/>
    </source>
</evidence>
<accession>A0ABR7CMN7</accession>
<dbReference type="SUPFAM" id="SSF53613">
    <property type="entry name" value="Ribokinase-like"/>
    <property type="match status" value="1"/>
</dbReference>
<name>A0ABR7CMN7_9BACT</name>
<dbReference type="InterPro" id="IPR050306">
    <property type="entry name" value="PfkB_Carbo_kinase"/>
</dbReference>
<dbReference type="Gene3D" id="3.40.1190.20">
    <property type="match status" value="1"/>
</dbReference>
<evidence type="ECO:0000256" key="3">
    <source>
        <dbReference type="ARBA" id="ARBA00022777"/>
    </source>
</evidence>
<keyword evidence="2" id="KW-0808">Transferase</keyword>
<keyword evidence="3 5" id="KW-0418">Kinase</keyword>
<reference evidence="5 6" key="1">
    <citation type="submission" date="2020-08" db="EMBL/GenBank/DDBJ databases">
        <title>Genome public.</title>
        <authorList>
            <person name="Liu C."/>
            <person name="Sun Q."/>
        </authorList>
    </citation>
    <scope>NUCLEOTIDE SEQUENCE [LARGE SCALE GENOMIC DNA]</scope>
    <source>
        <strain evidence="5 6">New-7</strain>
    </source>
</reference>
<evidence type="ECO:0000313" key="6">
    <source>
        <dbReference type="Proteomes" id="UP000636891"/>
    </source>
</evidence>
<gene>
    <name evidence="5" type="ORF">H8S08_07875</name>
</gene>
<evidence type="ECO:0000313" key="5">
    <source>
        <dbReference type="EMBL" id="MBC5616931.1"/>
    </source>
</evidence>
<dbReference type="InterPro" id="IPR002173">
    <property type="entry name" value="Carboh/pur_kinase_PfkB_CS"/>
</dbReference>
<dbReference type="RefSeq" id="WP_055204910.1">
    <property type="nucleotide sequence ID" value="NZ_JACOOK010000003.1"/>
</dbReference>
<evidence type="ECO:0000256" key="1">
    <source>
        <dbReference type="ARBA" id="ARBA00010688"/>
    </source>
</evidence>
<feature type="domain" description="Carbohydrate kinase PfkB" evidence="4">
    <location>
        <begin position="22"/>
        <end position="287"/>
    </location>
</feature>
<sequence>MKQTFTIAGVGELLWDLLPSGKQLGGATLNFAFHAAQFGCRSAVVSAVGNDPYGLQILEKLQEAQLGTAYVQQNDYPTGTVDVRLDARGVPSYTIHKPVAWDFIAWNEGLERLAPQLDAVCFGTLGQRGETSAATIRKLLSHVNKQCLKVFDINLRQDFYSEETVRASLEQADILKLNEDELPVVAGMLSLHGDADSQLEQLRQRYDLRYIVYTLGSRGSRVTAPDDFSVMETAKVEVADTVGAGDSFTAAFVAGILQGRPLHEAHRRATETAAFVCTQAGGTPVLPDSLIY</sequence>
<dbReference type="PROSITE" id="PS00584">
    <property type="entry name" value="PFKB_KINASES_2"/>
    <property type="match status" value="1"/>
</dbReference>
<proteinExistence type="inferred from homology"/>
<dbReference type="InterPro" id="IPR029056">
    <property type="entry name" value="Ribokinase-like"/>
</dbReference>
<dbReference type="PANTHER" id="PTHR43085:SF57">
    <property type="entry name" value="CARBOHYDRATE KINASE PFKB DOMAIN-CONTAINING PROTEIN"/>
    <property type="match status" value="1"/>
</dbReference>
<organism evidence="5 6">
    <name type="scientific">Alistipes hominis</name>
    <dbReference type="NCBI Taxonomy" id="2763015"/>
    <lineage>
        <taxon>Bacteria</taxon>
        <taxon>Pseudomonadati</taxon>
        <taxon>Bacteroidota</taxon>
        <taxon>Bacteroidia</taxon>
        <taxon>Bacteroidales</taxon>
        <taxon>Rikenellaceae</taxon>
        <taxon>Alistipes</taxon>
    </lineage>
</organism>
<dbReference type="InterPro" id="IPR011611">
    <property type="entry name" value="PfkB_dom"/>
</dbReference>
<comment type="caution">
    <text evidence="5">The sequence shown here is derived from an EMBL/GenBank/DDBJ whole genome shotgun (WGS) entry which is preliminary data.</text>
</comment>
<evidence type="ECO:0000256" key="2">
    <source>
        <dbReference type="ARBA" id="ARBA00022679"/>
    </source>
</evidence>
<dbReference type="GO" id="GO:0016301">
    <property type="term" value="F:kinase activity"/>
    <property type="evidence" value="ECO:0007669"/>
    <property type="project" value="UniProtKB-KW"/>
</dbReference>
<keyword evidence="6" id="KW-1185">Reference proteome</keyword>
<dbReference type="PANTHER" id="PTHR43085">
    <property type="entry name" value="HEXOKINASE FAMILY MEMBER"/>
    <property type="match status" value="1"/>
</dbReference>
<comment type="similarity">
    <text evidence="1">Belongs to the carbohydrate kinase PfkB family.</text>
</comment>
<dbReference type="Pfam" id="PF00294">
    <property type="entry name" value="PfkB"/>
    <property type="match status" value="1"/>
</dbReference>
<protein>
    <submittedName>
        <fullName evidence="5">Carbohydrate kinase</fullName>
    </submittedName>
</protein>